<accession>A0AC35GH52</accession>
<protein>
    <submittedName>
        <fullName evidence="2">Uncharacterized protein</fullName>
    </submittedName>
</protein>
<reference evidence="2" key="1">
    <citation type="submission" date="2022-11" db="UniProtKB">
        <authorList>
            <consortium name="WormBaseParasite"/>
        </authorList>
    </citation>
    <scope>IDENTIFICATION</scope>
</reference>
<name>A0AC35GH52_9BILA</name>
<evidence type="ECO:0000313" key="1">
    <source>
        <dbReference type="Proteomes" id="UP000887580"/>
    </source>
</evidence>
<dbReference type="Proteomes" id="UP000887580">
    <property type="component" value="Unplaced"/>
</dbReference>
<organism evidence="1 2">
    <name type="scientific">Panagrolaimus sp. PS1159</name>
    <dbReference type="NCBI Taxonomy" id="55785"/>
    <lineage>
        <taxon>Eukaryota</taxon>
        <taxon>Metazoa</taxon>
        <taxon>Ecdysozoa</taxon>
        <taxon>Nematoda</taxon>
        <taxon>Chromadorea</taxon>
        <taxon>Rhabditida</taxon>
        <taxon>Tylenchina</taxon>
        <taxon>Panagrolaimomorpha</taxon>
        <taxon>Panagrolaimoidea</taxon>
        <taxon>Panagrolaimidae</taxon>
        <taxon>Panagrolaimus</taxon>
    </lineage>
</organism>
<sequence>MEIIVFCNSFFLGEAQGGNAGAVSQQRQVSRSRSAGPDTISNSGKPGASRMKTINRFSNFVKSGMESYILTQSKMASEPGERHEVIVCVISIL</sequence>
<evidence type="ECO:0000313" key="2">
    <source>
        <dbReference type="WBParaSite" id="PS1159_v2.g5086.t1"/>
    </source>
</evidence>
<dbReference type="WBParaSite" id="PS1159_v2.g5086.t1">
    <property type="protein sequence ID" value="PS1159_v2.g5086.t1"/>
    <property type="gene ID" value="PS1159_v2.g5086"/>
</dbReference>
<proteinExistence type="predicted"/>